<protein>
    <submittedName>
        <fullName evidence="1">Uncharacterized protein</fullName>
    </submittedName>
</protein>
<proteinExistence type="predicted"/>
<gene>
    <name evidence="1" type="ORF">F383_34053</name>
</gene>
<name>A0A0B0PLJ8_GOSAR</name>
<keyword evidence="2" id="KW-1185">Reference proteome</keyword>
<dbReference type="EMBL" id="KN440648">
    <property type="protein sequence ID" value="KHG27313.1"/>
    <property type="molecule type" value="Genomic_DNA"/>
</dbReference>
<dbReference type="AlphaFoldDB" id="A0A0B0PLJ8"/>
<sequence>MSLMHEILIYIYDLIRYAHNMYDFHTMYSFMHGLGLYG</sequence>
<organism evidence="1 2">
    <name type="scientific">Gossypium arboreum</name>
    <name type="common">Tree cotton</name>
    <name type="synonym">Gossypium nanking</name>
    <dbReference type="NCBI Taxonomy" id="29729"/>
    <lineage>
        <taxon>Eukaryota</taxon>
        <taxon>Viridiplantae</taxon>
        <taxon>Streptophyta</taxon>
        <taxon>Embryophyta</taxon>
        <taxon>Tracheophyta</taxon>
        <taxon>Spermatophyta</taxon>
        <taxon>Magnoliopsida</taxon>
        <taxon>eudicotyledons</taxon>
        <taxon>Gunneridae</taxon>
        <taxon>Pentapetalae</taxon>
        <taxon>rosids</taxon>
        <taxon>malvids</taxon>
        <taxon>Malvales</taxon>
        <taxon>Malvaceae</taxon>
        <taxon>Malvoideae</taxon>
        <taxon>Gossypium</taxon>
    </lineage>
</organism>
<evidence type="ECO:0000313" key="1">
    <source>
        <dbReference type="EMBL" id="KHG27313.1"/>
    </source>
</evidence>
<reference evidence="2" key="1">
    <citation type="submission" date="2014-09" db="EMBL/GenBank/DDBJ databases">
        <authorList>
            <person name="Mudge J."/>
            <person name="Ramaraj T."/>
            <person name="Lindquist I.E."/>
            <person name="Bharti A.K."/>
            <person name="Sundararajan A."/>
            <person name="Cameron C.T."/>
            <person name="Woodward J.E."/>
            <person name="May G.D."/>
            <person name="Brubaker C."/>
            <person name="Broadhvest J."/>
            <person name="Wilkins T.A."/>
        </authorList>
    </citation>
    <scope>NUCLEOTIDE SEQUENCE</scope>
    <source>
        <strain evidence="2">cv. AKA8401</strain>
    </source>
</reference>
<dbReference type="Proteomes" id="UP000032142">
    <property type="component" value="Unassembled WGS sequence"/>
</dbReference>
<accession>A0A0B0PLJ8</accession>
<evidence type="ECO:0000313" key="2">
    <source>
        <dbReference type="Proteomes" id="UP000032142"/>
    </source>
</evidence>